<dbReference type="InterPro" id="IPR011989">
    <property type="entry name" value="ARM-like"/>
</dbReference>
<dbReference type="InterPro" id="IPR016024">
    <property type="entry name" value="ARM-type_fold"/>
</dbReference>
<sequence length="232" mass="26775">MSRKVNSDLYQRLSGIRGRINDPANANQPTLSEKLQGGLDLFFHYTYLSEVILAMETLRKSSEVSWECCMDICNMGGIDQFTQLLSSCNRSEPHFDIVQRSIAVLCNISRCPQTRHFIWHNRSLIEVMLAQGEHFWVVHPDLMSAICTTIQNSCKNNGKSLMFLQNNTTVVQRLRIVYKKWKRERHFLVKLSSKSGLRNSNMVKLEKLNALETVLIPLLRDFGEDLIEEKPD</sequence>
<evidence type="ECO:0000313" key="3">
    <source>
        <dbReference type="Proteomes" id="UP000677054"/>
    </source>
</evidence>
<dbReference type="OrthoDB" id="2148418at2759"/>
<protein>
    <submittedName>
        <fullName evidence="2">Uncharacterized protein</fullName>
    </submittedName>
</protein>
<dbReference type="EMBL" id="LR899736">
    <property type="protein sequence ID" value="CAD7242113.1"/>
    <property type="molecule type" value="Genomic_DNA"/>
</dbReference>
<dbReference type="SUPFAM" id="SSF48371">
    <property type="entry name" value="ARM repeat"/>
    <property type="match status" value="1"/>
</dbReference>
<dbReference type="AlphaFoldDB" id="A0A7R8X9G3"/>
<accession>A0A7R8X9G3</accession>
<dbReference type="EMBL" id="CAJPEV010000219">
    <property type="protein sequence ID" value="CAG0882530.1"/>
    <property type="molecule type" value="Genomic_DNA"/>
</dbReference>
<dbReference type="Proteomes" id="UP000677054">
    <property type="component" value="Unassembled WGS sequence"/>
</dbReference>
<proteinExistence type="predicted"/>
<evidence type="ECO:0000256" key="1">
    <source>
        <dbReference type="PROSITE-ProRule" id="PRU00259"/>
    </source>
</evidence>
<dbReference type="PROSITE" id="PS50176">
    <property type="entry name" value="ARM_REPEAT"/>
    <property type="match status" value="1"/>
</dbReference>
<dbReference type="Gene3D" id="1.25.10.10">
    <property type="entry name" value="Leucine-rich Repeat Variant"/>
    <property type="match status" value="1"/>
</dbReference>
<feature type="repeat" description="ARM" evidence="1">
    <location>
        <begin position="76"/>
        <end position="118"/>
    </location>
</feature>
<keyword evidence="3" id="KW-1185">Reference proteome</keyword>
<reference evidence="2" key="1">
    <citation type="submission" date="2020-11" db="EMBL/GenBank/DDBJ databases">
        <authorList>
            <person name="Tran Van P."/>
        </authorList>
    </citation>
    <scope>NUCLEOTIDE SEQUENCE</scope>
</reference>
<name>A0A7R8X9G3_9CRUS</name>
<evidence type="ECO:0000313" key="2">
    <source>
        <dbReference type="EMBL" id="CAD7242113.1"/>
    </source>
</evidence>
<dbReference type="InterPro" id="IPR000225">
    <property type="entry name" value="Armadillo"/>
</dbReference>
<organism evidence="2">
    <name type="scientific">Darwinula stevensoni</name>
    <dbReference type="NCBI Taxonomy" id="69355"/>
    <lineage>
        <taxon>Eukaryota</taxon>
        <taxon>Metazoa</taxon>
        <taxon>Ecdysozoa</taxon>
        <taxon>Arthropoda</taxon>
        <taxon>Crustacea</taxon>
        <taxon>Oligostraca</taxon>
        <taxon>Ostracoda</taxon>
        <taxon>Podocopa</taxon>
        <taxon>Podocopida</taxon>
        <taxon>Darwinulocopina</taxon>
        <taxon>Darwinuloidea</taxon>
        <taxon>Darwinulidae</taxon>
        <taxon>Darwinula</taxon>
    </lineage>
</organism>
<gene>
    <name evidence="2" type="ORF">DSTB1V02_LOCUS2085</name>
</gene>